<dbReference type="GO" id="GO:0038202">
    <property type="term" value="P:TORC1 signaling"/>
    <property type="evidence" value="ECO:0007669"/>
    <property type="project" value="TreeGrafter"/>
</dbReference>
<dbReference type="InterPro" id="IPR016024">
    <property type="entry name" value="ARM-type_fold"/>
</dbReference>
<proteinExistence type="predicted"/>
<dbReference type="InterPro" id="IPR004083">
    <property type="entry name" value="Raptor"/>
</dbReference>
<dbReference type="GO" id="GO:0030674">
    <property type="term" value="F:protein-macromolecule adaptor activity"/>
    <property type="evidence" value="ECO:0007669"/>
    <property type="project" value="TreeGrafter"/>
</dbReference>
<dbReference type="SUPFAM" id="SSF48371">
    <property type="entry name" value="ARM repeat"/>
    <property type="match status" value="1"/>
</dbReference>
<dbReference type="GO" id="GO:0010506">
    <property type="term" value="P:regulation of autophagy"/>
    <property type="evidence" value="ECO:0007669"/>
    <property type="project" value="TreeGrafter"/>
</dbReference>
<accession>A0A8X6JDI5</accession>
<dbReference type="GO" id="GO:0005737">
    <property type="term" value="C:cytoplasm"/>
    <property type="evidence" value="ECO:0007669"/>
    <property type="project" value="TreeGrafter"/>
</dbReference>
<evidence type="ECO:0000256" key="2">
    <source>
        <dbReference type="SAM" id="MobiDB-lite"/>
    </source>
</evidence>
<comment type="caution">
    <text evidence="3">The sequence shown here is derived from an EMBL/GenBank/DDBJ whole genome shotgun (WGS) entry which is preliminary data.</text>
</comment>
<reference evidence="3" key="1">
    <citation type="submission" date="2020-07" db="EMBL/GenBank/DDBJ databases">
        <title>Multicomponent nature underlies the extraordinary mechanical properties of spider dragline silk.</title>
        <authorList>
            <person name="Kono N."/>
            <person name="Nakamura H."/>
            <person name="Mori M."/>
            <person name="Yoshida Y."/>
            <person name="Ohtoshi R."/>
            <person name="Malay A.D."/>
            <person name="Moran D.A.P."/>
            <person name="Tomita M."/>
            <person name="Numata K."/>
            <person name="Arakawa K."/>
        </authorList>
    </citation>
    <scope>NUCLEOTIDE SEQUENCE</scope>
</reference>
<sequence>MAAFCVSCIVNNYKPGQTSAMQSSIVSICLEQLSDPNPKLRQWVAICLGRMWANYEPARWCGFEIVHMRNLKLYCQIPILRKYFVHFSGFLIIFENQFVAVGFQYMEEEKAKESSANHLLAPAIMDLGFSGDSSTVAMEKLRRVSSSTSISSMTSSNIHNPYVTLGYASVFGNIWKTLISLSYDPYPDVAKLAEKLINYIKNKVNEIHHADSTKNGKIPSMSEPSSPSGRPTFLTGDSPPSRMNGGVPHTGHDNSRLGKPANRWTESNAPYQQYQYFAQFNPIRKTFDKGPR</sequence>
<protein>
    <submittedName>
        <fullName evidence="3">Regulatory-associated protein of mTOR</fullName>
    </submittedName>
</protein>
<name>A0A8X6JDI5_TRICU</name>
<dbReference type="PANTHER" id="PTHR12848">
    <property type="entry name" value="REGULATORY-ASSOCIATED PROTEIN OF MTOR"/>
    <property type="match status" value="1"/>
</dbReference>
<evidence type="ECO:0000256" key="1">
    <source>
        <dbReference type="ARBA" id="ARBA00022737"/>
    </source>
</evidence>
<dbReference type="EMBL" id="BMAO01039421">
    <property type="protein sequence ID" value="GFR31335.1"/>
    <property type="molecule type" value="Genomic_DNA"/>
</dbReference>
<dbReference type="Pfam" id="PF02985">
    <property type="entry name" value="HEAT"/>
    <property type="match status" value="1"/>
</dbReference>
<gene>
    <name evidence="3" type="primary">Rptor</name>
    <name evidence="3" type="ORF">TNCT_405261</name>
</gene>
<evidence type="ECO:0000313" key="4">
    <source>
        <dbReference type="Proteomes" id="UP000887116"/>
    </source>
</evidence>
<dbReference type="GO" id="GO:0071230">
    <property type="term" value="P:cellular response to amino acid stimulus"/>
    <property type="evidence" value="ECO:0007669"/>
    <property type="project" value="TreeGrafter"/>
</dbReference>
<dbReference type="PANTHER" id="PTHR12848:SF16">
    <property type="entry name" value="REGULATORY-ASSOCIATED PROTEIN OF MTOR"/>
    <property type="match status" value="1"/>
</dbReference>
<organism evidence="3 4">
    <name type="scientific">Trichonephila clavata</name>
    <name type="common">Joro spider</name>
    <name type="synonym">Nephila clavata</name>
    <dbReference type="NCBI Taxonomy" id="2740835"/>
    <lineage>
        <taxon>Eukaryota</taxon>
        <taxon>Metazoa</taxon>
        <taxon>Ecdysozoa</taxon>
        <taxon>Arthropoda</taxon>
        <taxon>Chelicerata</taxon>
        <taxon>Arachnida</taxon>
        <taxon>Araneae</taxon>
        <taxon>Araneomorphae</taxon>
        <taxon>Entelegynae</taxon>
        <taxon>Araneoidea</taxon>
        <taxon>Nephilidae</taxon>
        <taxon>Trichonephila</taxon>
    </lineage>
</organism>
<dbReference type="GO" id="GO:0030307">
    <property type="term" value="P:positive regulation of cell growth"/>
    <property type="evidence" value="ECO:0007669"/>
    <property type="project" value="TreeGrafter"/>
</dbReference>
<dbReference type="GO" id="GO:0031931">
    <property type="term" value="C:TORC1 complex"/>
    <property type="evidence" value="ECO:0007669"/>
    <property type="project" value="InterPro"/>
</dbReference>
<evidence type="ECO:0000313" key="3">
    <source>
        <dbReference type="EMBL" id="GFR31335.1"/>
    </source>
</evidence>
<dbReference type="Proteomes" id="UP000887116">
    <property type="component" value="Unassembled WGS sequence"/>
</dbReference>
<dbReference type="OrthoDB" id="10262360at2759"/>
<feature type="non-terminal residue" evidence="3">
    <location>
        <position position="1"/>
    </location>
</feature>
<feature type="region of interest" description="Disordered" evidence="2">
    <location>
        <begin position="210"/>
        <end position="265"/>
    </location>
</feature>
<dbReference type="InterPro" id="IPR000357">
    <property type="entry name" value="HEAT"/>
</dbReference>
<keyword evidence="4" id="KW-1185">Reference proteome</keyword>
<dbReference type="AlphaFoldDB" id="A0A8X6JDI5"/>
<dbReference type="GO" id="GO:0009267">
    <property type="term" value="P:cellular response to starvation"/>
    <property type="evidence" value="ECO:0007669"/>
    <property type="project" value="TreeGrafter"/>
</dbReference>
<keyword evidence="1" id="KW-0677">Repeat</keyword>